<keyword evidence="3 5" id="KW-0802">TPR repeat</keyword>
<dbReference type="GO" id="GO:0005524">
    <property type="term" value="F:ATP binding"/>
    <property type="evidence" value="ECO:0007669"/>
    <property type="project" value="UniProtKB-UniRule"/>
</dbReference>
<dbReference type="Pfam" id="PF00069">
    <property type="entry name" value="Pkinase"/>
    <property type="match status" value="1"/>
</dbReference>
<dbReference type="CDD" id="cd14014">
    <property type="entry name" value="STKc_PknB_like"/>
    <property type="match status" value="1"/>
</dbReference>
<dbReference type="Gene3D" id="3.30.200.20">
    <property type="entry name" value="Phosphorylase Kinase, domain 1"/>
    <property type="match status" value="1"/>
</dbReference>
<feature type="domain" description="Protein kinase" evidence="7">
    <location>
        <begin position="83"/>
        <end position="330"/>
    </location>
</feature>
<keyword evidence="2 6" id="KW-0547">Nucleotide-binding</keyword>
<evidence type="ECO:0000256" key="6">
    <source>
        <dbReference type="PROSITE-ProRule" id="PRU10141"/>
    </source>
</evidence>
<dbReference type="SMART" id="SM00220">
    <property type="entry name" value="S_TKc"/>
    <property type="match status" value="1"/>
</dbReference>
<dbReference type="PROSITE" id="PS50011">
    <property type="entry name" value="PROTEIN_KINASE_DOM"/>
    <property type="match status" value="1"/>
</dbReference>
<dbReference type="EMBL" id="CP002349">
    <property type="protein sequence ID" value="ADR22160.1"/>
    <property type="molecule type" value="Genomic_DNA"/>
</dbReference>
<evidence type="ECO:0000256" key="4">
    <source>
        <dbReference type="ARBA" id="ARBA00022840"/>
    </source>
</evidence>
<name>E4TV67_MARTH</name>
<dbReference type="PANTHER" id="PTHR45641:SF19">
    <property type="entry name" value="NEPHROCYSTIN-3"/>
    <property type="match status" value="1"/>
</dbReference>
<dbReference type="InterPro" id="IPR019734">
    <property type="entry name" value="TPR_rpt"/>
</dbReference>
<gene>
    <name evidence="8" type="ordered locus">Ftrac_2178</name>
</gene>
<dbReference type="eggNOG" id="COG0515">
    <property type="taxonomic scope" value="Bacteria"/>
</dbReference>
<dbReference type="InterPro" id="IPR011990">
    <property type="entry name" value="TPR-like_helical_dom_sf"/>
</dbReference>
<dbReference type="InterPro" id="IPR011009">
    <property type="entry name" value="Kinase-like_dom_sf"/>
</dbReference>
<dbReference type="Gene3D" id="1.10.510.10">
    <property type="entry name" value="Transferase(Phosphotransferase) domain 1"/>
    <property type="match status" value="1"/>
</dbReference>
<dbReference type="KEGG" id="mtt:Ftrac_2178"/>
<dbReference type="GO" id="GO:0004674">
    <property type="term" value="F:protein serine/threonine kinase activity"/>
    <property type="evidence" value="ECO:0007669"/>
    <property type="project" value="UniProtKB-KW"/>
</dbReference>
<keyword evidence="4 6" id="KW-0067">ATP-binding</keyword>
<sequence length="833" mass="95783">MGYSWSELEDIFQSALKIPASERENFVKDRAKDDERLKQTVLMMLRDVENADQYFDKLQEGIADGFEEKKENIYQSGDIIDKYKIIEQVGHGGMGQVYLAERNDQQFEQKVAVKCFSPEEVKENFFENFRNEQQFLANLNHAGIAHILDGGVTDDGIHYIIMEYVDGLPIDEYLKNHQLSIQEKIKLYLSICEAINYAHNRLILHLDIKPSNILVNREGQVKLLDFGIAQKIGTKLQKHTHKATPFYAAPEQIKMGDITTATDIFQLGVLFHIVLTSKNPLNPHEKNPYDREVILSNSAPKELISIIKVCLRESSEDRYVSVSALIQDVINYTNNIPVDVHTKNWSYRAEKFLARNMIKIALSFLVIISLVSGTIISAYQASIAKENEQKAVKTSEFLLDIFKNADPVQTEGGLTVKDILDNSTSSIEAKFDDRAFKLGLYDRLTNIYTNVYLWNDSRTLAEKVLNDYQDVDNISKLKIMSTLAGNYRELSEYQKADSVFGILLRKIDDPQENLPLDFKIENILALGKSKQIQGNYDTALYFINKASQLIEEDILEKDKADIFNHYASVFKDLSKFDSAAFYQKKAIQILEAKNTPESQTALAVYYNNQGNLFRDMSLYDSAIASFEHSISLKREIASKANLDIAITLSNLGGTYYKKKNYDSASAILNRAIDIFSTQLKPDNNFIVSTRYSLANIYYNQLKFEKALSEYKEILKVDTVNFGLDHPYVADDYISLSNCYKELNALDKAYEYLKKAENIIEEKFDESHQKTSYLYNKFGELFEKQENYTMAQIYYQESYNLANKYLGKEHRYTQLYKKDVERIAEIMKSSINRM</sequence>
<feature type="repeat" description="TPR" evidence="5">
    <location>
        <begin position="687"/>
        <end position="720"/>
    </location>
</feature>
<accession>E4TV67</accession>
<evidence type="ECO:0000259" key="7">
    <source>
        <dbReference type="PROSITE" id="PS50011"/>
    </source>
</evidence>
<evidence type="ECO:0000313" key="9">
    <source>
        <dbReference type="Proteomes" id="UP000008720"/>
    </source>
</evidence>
<dbReference type="AlphaFoldDB" id="E4TV67"/>
<evidence type="ECO:0000256" key="2">
    <source>
        <dbReference type="ARBA" id="ARBA00022741"/>
    </source>
</evidence>
<dbReference type="InterPro" id="IPR008271">
    <property type="entry name" value="Ser/Thr_kinase_AS"/>
</dbReference>
<dbReference type="Proteomes" id="UP000008720">
    <property type="component" value="Chromosome"/>
</dbReference>
<dbReference type="SMART" id="SM00028">
    <property type="entry name" value="TPR"/>
    <property type="match status" value="7"/>
</dbReference>
<dbReference type="OrthoDB" id="9813021at2"/>
<organism evidence="8 9">
    <name type="scientific">Marivirga tractuosa (strain ATCC 23168 / DSM 4126 / NBRC 15989 / NCIMB 1408 / VKM B-1430 / H-43)</name>
    <name type="common">Microscilla tractuosa</name>
    <name type="synonym">Flexibacter tractuosus</name>
    <dbReference type="NCBI Taxonomy" id="643867"/>
    <lineage>
        <taxon>Bacteria</taxon>
        <taxon>Pseudomonadati</taxon>
        <taxon>Bacteroidota</taxon>
        <taxon>Cytophagia</taxon>
        <taxon>Cytophagales</taxon>
        <taxon>Marivirgaceae</taxon>
        <taxon>Marivirga</taxon>
    </lineage>
</organism>
<dbReference type="SUPFAM" id="SSF48452">
    <property type="entry name" value="TPR-like"/>
    <property type="match status" value="3"/>
</dbReference>
<keyword evidence="8" id="KW-0723">Serine/threonine-protein kinase</keyword>
<keyword evidence="8" id="KW-0418">Kinase</keyword>
<feature type="repeat" description="TPR" evidence="5">
    <location>
        <begin position="645"/>
        <end position="678"/>
    </location>
</feature>
<reference evidence="8 9" key="1">
    <citation type="journal article" date="2011" name="Stand. Genomic Sci.">
        <title>Complete genome sequence of Marivirga tractuosa type strain (H-43).</title>
        <authorList>
            <person name="Pagani I."/>
            <person name="Chertkov O."/>
            <person name="Lapidus A."/>
            <person name="Lucas S."/>
            <person name="Del Rio T.G."/>
            <person name="Tice H."/>
            <person name="Copeland A."/>
            <person name="Cheng J.F."/>
            <person name="Nolan M."/>
            <person name="Saunders E."/>
            <person name="Pitluck S."/>
            <person name="Held B."/>
            <person name="Goodwin L."/>
            <person name="Liolios K."/>
            <person name="Ovchinikova G."/>
            <person name="Ivanova N."/>
            <person name="Mavromatis K."/>
            <person name="Pati A."/>
            <person name="Chen A."/>
            <person name="Palaniappan K."/>
            <person name="Land M."/>
            <person name="Hauser L."/>
            <person name="Jeffries C.D."/>
            <person name="Detter J.C."/>
            <person name="Han C."/>
            <person name="Tapia R."/>
            <person name="Ngatchou-Djao O.D."/>
            <person name="Rohde M."/>
            <person name="Goker M."/>
            <person name="Spring S."/>
            <person name="Sikorski J."/>
            <person name="Woyke T."/>
            <person name="Bristow J."/>
            <person name="Eisen J.A."/>
            <person name="Markowitz V."/>
            <person name="Hugenholtz P."/>
            <person name="Klenk H.P."/>
            <person name="Kyrpides N.C."/>
        </authorList>
    </citation>
    <scope>NUCLEOTIDE SEQUENCE [LARGE SCALE GENOMIC DNA]</scope>
    <source>
        <strain evidence="9">ATCC 23168 / DSM 4126 / NBRC 15989 / NCIMB 1408 / VKM B-1430 / H-43</strain>
    </source>
</reference>
<keyword evidence="8" id="KW-0808">Transferase</keyword>
<dbReference type="Gene3D" id="1.25.40.10">
    <property type="entry name" value="Tetratricopeptide repeat domain"/>
    <property type="match status" value="3"/>
</dbReference>
<evidence type="ECO:0000256" key="1">
    <source>
        <dbReference type="ARBA" id="ARBA00022737"/>
    </source>
</evidence>
<evidence type="ECO:0000256" key="3">
    <source>
        <dbReference type="ARBA" id="ARBA00022803"/>
    </source>
</evidence>
<feature type="binding site" evidence="6">
    <location>
        <position position="114"/>
    </location>
    <ligand>
        <name>ATP</name>
        <dbReference type="ChEBI" id="CHEBI:30616"/>
    </ligand>
</feature>
<dbReference type="eggNOG" id="COG0457">
    <property type="taxonomic scope" value="Bacteria"/>
</dbReference>
<dbReference type="SUPFAM" id="SSF56112">
    <property type="entry name" value="Protein kinase-like (PK-like)"/>
    <property type="match status" value="1"/>
</dbReference>
<dbReference type="PROSITE" id="PS00107">
    <property type="entry name" value="PROTEIN_KINASE_ATP"/>
    <property type="match status" value="1"/>
</dbReference>
<dbReference type="PROSITE" id="PS00108">
    <property type="entry name" value="PROTEIN_KINASE_ST"/>
    <property type="match status" value="1"/>
</dbReference>
<evidence type="ECO:0000313" key="8">
    <source>
        <dbReference type="EMBL" id="ADR22160.1"/>
    </source>
</evidence>
<dbReference type="InterPro" id="IPR017441">
    <property type="entry name" value="Protein_kinase_ATP_BS"/>
</dbReference>
<keyword evidence="9" id="KW-1185">Reference proteome</keyword>
<keyword evidence="1" id="KW-0677">Repeat</keyword>
<dbReference type="InterPro" id="IPR000719">
    <property type="entry name" value="Prot_kinase_dom"/>
</dbReference>
<protein>
    <submittedName>
        <fullName evidence="8">Serine/threonine protein kinase</fullName>
    </submittedName>
</protein>
<evidence type="ECO:0000256" key="5">
    <source>
        <dbReference type="PROSITE-ProRule" id="PRU00339"/>
    </source>
</evidence>
<dbReference type="PROSITE" id="PS50005">
    <property type="entry name" value="TPR"/>
    <property type="match status" value="2"/>
</dbReference>
<dbReference type="HOGENOM" id="CLU_013589_0_1_10"/>
<proteinExistence type="predicted"/>
<dbReference type="STRING" id="643867.Ftrac_2178"/>
<dbReference type="Pfam" id="PF13424">
    <property type="entry name" value="TPR_12"/>
    <property type="match status" value="2"/>
</dbReference>
<dbReference type="PANTHER" id="PTHR45641">
    <property type="entry name" value="TETRATRICOPEPTIDE REPEAT PROTEIN (AFU_ORTHOLOGUE AFUA_6G03870)"/>
    <property type="match status" value="1"/>
</dbReference>
<dbReference type="RefSeq" id="WP_013454303.1">
    <property type="nucleotide sequence ID" value="NC_014759.1"/>
</dbReference>